<evidence type="ECO:0000313" key="1">
    <source>
        <dbReference type="EMBL" id="ORC22153.1"/>
    </source>
</evidence>
<dbReference type="InterPro" id="IPR052891">
    <property type="entry name" value="DNA-3mA_glycosylase"/>
</dbReference>
<dbReference type="GO" id="GO:0006284">
    <property type="term" value="P:base-excision repair"/>
    <property type="evidence" value="ECO:0007669"/>
    <property type="project" value="InterPro"/>
</dbReference>
<evidence type="ECO:0008006" key="3">
    <source>
        <dbReference type="Google" id="ProtNLM"/>
    </source>
</evidence>
<organism evidence="1 2">
    <name type="scientific">Rothia nasimurium</name>
    <dbReference type="NCBI Taxonomy" id="85336"/>
    <lineage>
        <taxon>Bacteria</taxon>
        <taxon>Bacillati</taxon>
        <taxon>Actinomycetota</taxon>
        <taxon>Actinomycetes</taxon>
        <taxon>Micrococcales</taxon>
        <taxon>Micrococcaceae</taxon>
        <taxon>Rothia</taxon>
    </lineage>
</organism>
<gene>
    <name evidence="1" type="ORF">A7979_01255</name>
</gene>
<sequence>MASSQEPESARPYPPWAKDCITRDYLQQEWQQVPRTQQALFEHLCLFIFHSGLGWSLVLRKRQELANALDGFNQTRLARWGEPEIAAYLTGNQGIRNESKLRACLTNASIFDQTGLQLADLLSEALPEPIWVESIENPPKRLEATDELAKSLTEMGFVRLGPVTLCALAQATGYIRFRSG</sequence>
<dbReference type="PANTHER" id="PTHR30037:SF4">
    <property type="entry name" value="DNA-3-METHYLADENINE GLYCOSYLASE I"/>
    <property type="match status" value="1"/>
</dbReference>
<dbReference type="OrthoDB" id="4965082at2"/>
<dbReference type="Proteomes" id="UP000192359">
    <property type="component" value="Unassembled WGS sequence"/>
</dbReference>
<dbReference type="GO" id="GO:0008725">
    <property type="term" value="F:DNA-3-methyladenine glycosylase activity"/>
    <property type="evidence" value="ECO:0007669"/>
    <property type="project" value="InterPro"/>
</dbReference>
<dbReference type="Gene3D" id="1.10.340.30">
    <property type="entry name" value="Hypothetical protein, domain 2"/>
    <property type="match status" value="1"/>
</dbReference>
<dbReference type="AlphaFoldDB" id="A0A1Y1RQZ4"/>
<dbReference type="EMBL" id="LXWF01000011">
    <property type="protein sequence ID" value="ORC22153.1"/>
    <property type="molecule type" value="Genomic_DNA"/>
</dbReference>
<accession>A0A1Y1RQZ4</accession>
<name>A0A1Y1RQZ4_9MICC</name>
<dbReference type="Pfam" id="PF03352">
    <property type="entry name" value="Adenine_glyco"/>
    <property type="match status" value="1"/>
</dbReference>
<dbReference type="InterPro" id="IPR005019">
    <property type="entry name" value="Adenine_glyco"/>
</dbReference>
<keyword evidence="2" id="KW-1185">Reference proteome</keyword>
<dbReference type="PANTHER" id="PTHR30037">
    <property type="entry name" value="DNA-3-METHYLADENINE GLYCOSYLASE 1"/>
    <property type="match status" value="1"/>
</dbReference>
<evidence type="ECO:0000313" key="2">
    <source>
        <dbReference type="Proteomes" id="UP000192359"/>
    </source>
</evidence>
<dbReference type="SUPFAM" id="SSF48150">
    <property type="entry name" value="DNA-glycosylase"/>
    <property type="match status" value="1"/>
</dbReference>
<comment type="caution">
    <text evidence="1">The sequence shown here is derived from an EMBL/GenBank/DDBJ whole genome shotgun (WGS) entry which is preliminary data.</text>
</comment>
<protein>
    <recommendedName>
        <fullName evidence="3">DNA-3-methyladenine glycosylase I</fullName>
    </recommendedName>
</protein>
<dbReference type="InterPro" id="IPR011257">
    <property type="entry name" value="DNA_glycosylase"/>
</dbReference>
<proteinExistence type="predicted"/>
<dbReference type="RefSeq" id="WP_083091214.1">
    <property type="nucleotide sequence ID" value="NZ_LXWF01000011.1"/>
</dbReference>
<reference evidence="1 2" key="1">
    <citation type="submission" date="2016-05" db="EMBL/GenBank/DDBJ databases">
        <title>Draft genome sequence of a porcine commensal Rothia nasimurium.</title>
        <authorList>
            <person name="Gaiser R.A."/>
            <person name="Van Baarlen P."/>
            <person name="Wells J.M."/>
        </authorList>
    </citation>
    <scope>NUCLEOTIDE SEQUENCE [LARGE SCALE GENOMIC DNA]</scope>
    <source>
        <strain evidence="1 2">PT-32</strain>
    </source>
</reference>